<dbReference type="Pfam" id="PF25973">
    <property type="entry name" value="BSH_CzcB"/>
    <property type="match status" value="1"/>
</dbReference>
<dbReference type="Gene3D" id="1.10.287.470">
    <property type="entry name" value="Helix hairpin bin"/>
    <property type="match status" value="1"/>
</dbReference>
<proteinExistence type="inferred from homology"/>
<dbReference type="PANTHER" id="PTHR30469:SF15">
    <property type="entry name" value="HLYD FAMILY OF SECRETION PROTEINS"/>
    <property type="match status" value="1"/>
</dbReference>
<dbReference type="RefSeq" id="WP_223674715.1">
    <property type="nucleotide sequence ID" value="NZ_JAINZW010000001.1"/>
</dbReference>
<organism evidence="3 4">
    <name type="scientific">Novilysobacter selenitireducens</name>
    <dbReference type="NCBI Taxonomy" id="2872639"/>
    <lineage>
        <taxon>Bacteria</taxon>
        <taxon>Pseudomonadati</taxon>
        <taxon>Pseudomonadota</taxon>
        <taxon>Gammaproteobacteria</taxon>
        <taxon>Lysobacterales</taxon>
        <taxon>Lysobacteraceae</taxon>
        <taxon>Novilysobacter</taxon>
    </lineage>
</organism>
<dbReference type="Gene3D" id="2.40.50.100">
    <property type="match status" value="1"/>
</dbReference>
<comment type="caution">
    <text evidence="3">The sequence shown here is derived from an EMBL/GenBank/DDBJ whole genome shotgun (WGS) entry which is preliminary data.</text>
</comment>
<dbReference type="InterPro" id="IPR006143">
    <property type="entry name" value="RND_pump_MFP"/>
</dbReference>
<feature type="domain" description="CzcB-like barrel-sandwich hybrid" evidence="2">
    <location>
        <begin position="69"/>
        <end position="211"/>
    </location>
</feature>
<gene>
    <name evidence="3" type="ORF">K6753_03155</name>
</gene>
<dbReference type="PANTHER" id="PTHR30469">
    <property type="entry name" value="MULTIDRUG RESISTANCE PROTEIN MDTA"/>
    <property type="match status" value="1"/>
</dbReference>
<dbReference type="Gene3D" id="2.40.420.20">
    <property type="match status" value="1"/>
</dbReference>
<evidence type="ECO:0000313" key="3">
    <source>
        <dbReference type="EMBL" id="MBZ4038536.1"/>
    </source>
</evidence>
<dbReference type="Gene3D" id="2.40.30.170">
    <property type="match status" value="1"/>
</dbReference>
<evidence type="ECO:0000313" key="4">
    <source>
        <dbReference type="Proteomes" id="UP001430954"/>
    </source>
</evidence>
<name>A0ABS7T3T7_9GAMM</name>
<protein>
    <submittedName>
        <fullName evidence="3">Efflux RND transporter periplasmic adaptor subunit</fullName>
    </submittedName>
</protein>
<accession>A0ABS7T3T7</accession>
<dbReference type="PRINTS" id="PR01490">
    <property type="entry name" value="RTXTOXIND"/>
</dbReference>
<comment type="similarity">
    <text evidence="1">Belongs to the membrane fusion protein (MFP) (TC 8.A.1) family.</text>
</comment>
<dbReference type="Proteomes" id="UP001430954">
    <property type="component" value="Unassembled WGS sequence"/>
</dbReference>
<dbReference type="EMBL" id="JAINZW010000001">
    <property type="protein sequence ID" value="MBZ4038536.1"/>
    <property type="molecule type" value="Genomic_DNA"/>
</dbReference>
<dbReference type="SUPFAM" id="SSF111369">
    <property type="entry name" value="HlyD-like secretion proteins"/>
    <property type="match status" value="1"/>
</dbReference>
<reference evidence="3 4" key="1">
    <citation type="submission" date="2021-09" db="EMBL/GenBank/DDBJ databases">
        <title>Lysobacter sp. 13A isolated from the river sediment.</title>
        <authorList>
            <person name="Liu H."/>
            <person name="Li S."/>
            <person name="Mao S."/>
        </authorList>
    </citation>
    <scope>NUCLEOTIDE SEQUENCE [LARGE SCALE GENOMIC DNA]</scope>
    <source>
        <strain evidence="3 4">13A</strain>
    </source>
</reference>
<evidence type="ECO:0000259" key="2">
    <source>
        <dbReference type="Pfam" id="PF25973"/>
    </source>
</evidence>
<keyword evidence="4" id="KW-1185">Reference proteome</keyword>
<dbReference type="NCBIfam" id="TIGR01730">
    <property type="entry name" value="RND_mfp"/>
    <property type="match status" value="1"/>
</dbReference>
<dbReference type="InterPro" id="IPR058647">
    <property type="entry name" value="BSH_CzcB-like"/>
</dbReference>
<evidence type="ECO:0000256" key="1">
    <source>
        <dbReference type="ARBA" id="ARBA00009477"/>
    </source>
</evidence>
<sequence length="410" mass="44208">MGAEDRRGGLTMKTRALGILAVATLVSVPVLAHWGAGEDGKVVDVEQVQSRQVRASILTSGTLVYEQQAMLSPEVIGRVRQVKVREGDRVEEGQVLLVLDDEMLHAEVDQQQAVVAQQGIAIERQRVELQAAKRQAERMAQLFKSQLIDARHYEQEQQAAQLAEIGLRTAQESLGQSRAQLQQSRQRLAKATIRAPMSGVVVAISIKEGETAVPSASGIAGSSLITIADPTTLTTEVHVDEADIPRVRLGQAAAVFAAGNPDAPVQAKVAHIALTPRTALPGAPGSGRSYTVRLRFDEDSRLTLRPGMSCRAEIYTQTASDVVAVPLQAVLSNNSESADPMAEDAGQSYVYVVEQGQALKRVVETGLADDQFQQVRVGLEKGEQIVTGPYKQLRYLRNGDGVRSIQADAR</sequence>